<dbReference type="InterPro" id="IPR017850">
    <property type="entry name" value="Alkaline_phosphatase_core_sf"/>
</dbReference>
<sequence length="506" mass="55306">MSCPRPCPSKKSGNPASKIATTTPIKYVVVICQENHTFDNYFGTYPLAQNNVGETQFKARHNTPKVNGFTPGLLINNQNFDNTNTRVNPFRIAPALSTSFSATFAGLQNSYIRYQQAMDCGLMDKFVKAAQAVGGNNNSMAYFDGNTVTALWNYAQYFTLADNFYCTIASGSTVGALNLICGQTTGATATTTPVTNLVPSVGSSFETIVNDVDPSGDRSDTGSFTQVIMQGTSNVGDLLNSRGIPWGWFNGGFSDSKQSHVGANGALTLDYVPHHQPFQYFPSTANLNHLPPASLSEVGSAGPANHQYDYNYLFPAAENGNLPSVSFIKAPAYQDGHPNYSSPLMEQPFIVDTINRLQKLPEWKEMAIFIAWDDAGGWYDHQMPPNSNQSQSTVDALTGVDQAGTNEPFGNYQGRFGFGLRLPLIAISPWAKENFVDSSILDHSSIVRFIEENWTLGQIGNFSFDALSGSVSSMFDFKCYNPRKLFLDTVDGTVKKLKRCQCSKCK</sequence>
<proteinExistence type="predicted"/>
<dbReference type="EMBL" id="MK072550">
    <property type="protein sequence ID" value="AYV87251.1"/>
    <property type="molecule type" value="Genomic_DNA"/>
</dbReference>
<dbReference type="Gene3D" id="3.40.720.10">
    <property type="entry name" value="Alkaline Phosphatase, subunit A"/>
    <property type="match status" value="2"/>
</dbReference>
<dbReference type="PANTHER" id="PTHR31956:SF1">
    <property type="entry name" value="NON-SPECIFIC PHOSPHOLIPASE C1"/>
    <property type="match status" value="1"/>
</dbReference>
<evidence type="ECO:0000313" key="2">
    <source>
        <dbReference type="EMBL" id="AYV87251.1"/>
    </source>
</evidence>
<dbReference type="GO" id="GO:0042578">
    <property type="term" value="F:phosphoric ester hydrolase activity"/>
    <property type="evidence" value="ECO:0007669"/>
    <property type="project" value="UniProtKB-ARBA"/>
</dbReference>
<keyword evidence="1" id="KW-0378">Hydrolase</keyword>
<gene>
    <name evidence="2" type="ORF">Sylvanvirus44_1</name>
</gene>
<accession>A0A3G5AKF2</accession>
<name>A0A3G5AKF2_9VIRU</name>
<reference evidence="2" key="1">
    <citation type="submission" date="2018-10" db="EMBL/GenBank/DDBJ databases">
        <title>Hidden diversity of soil giant viruses.</title>
        <authorList>
            <person name="Schulz F."/>
            <person name="Alteio L."/>
            <person name="Goudeau D."/>
            <person name="Ryan E.M."/>
            <person name="Malmstrom R.R."/>
            <person name="Blanchard J."/>
            <person name="Woyke T."/>
        </authorList>
    </citation>
    <scope>NUCLEOTIDE SEQUENCE</scope>
    <source>
        <strain evidence="2">SYV1</strain>
    </source>
</reference>
<dbReference type="PANTHER" id="PTHR31956">
    <property type="entry name" value="NON-SPECIFIC PHOSPHOLIPASE C4-RELATED"/>
    <property type="match status" value="1"/>
</dbReference>
<dbReference type="CDD" id="cd16013">
    <property type="entry name" value="AcpA"/>
    <property type="match status" value="1"/>
</dbReference>
<organism evidence="2">
    <name type="scientific">Sylvanvirus sp</name>
    <dbReference type="NCBI Taxonomy" id="2487774"/>
    <lineage>
        <taxon>Viruses</taxon>
    </lineage>
</organism>
<dbReference type="Pfam" id="PF04185">
    <property type="entry name" value="Phosphoesterase"/>
    <property type="match status" value="1"/>
</dbReference>
<evidence type="ECO:0000256" key="1">
    <source>
        <dbReference type="ARBA" id="ARBA00022801"/>
    </source>
</evidence>
<protein>
    <submittedName>
        <fullName evidence="2">Phospholipase</fullName>
    </submittedName>
</protein>
<dbReference type="InterPro" id="IPR007312">
    <property type="entry name" value="Phosphoesterase"/>
</dbReference>